<keyword evidence="3" id="KW-1185">Reference proteome</keyword>
<evidence type="ECO:0000313" key="3">
    <source>
        <dbReference type="Proteomes" id="UP001215598"/>
    </source>
</evidence>
<organism evidence="2 3">
    <name type="scientific">Mycena metata</name>
    <dbReference type="NCBI Taxonomy" id="1033252"/>
    <lineage>
        <taxon>Eukaryota</taxon>
        <taxon>Fungi</taxon>
        <taxon>Dikarya</taxon>
        <taxon>Basidiomycota</taxon>
        <taxon>Agaricomycotina</taxon>
        <taxon>Agaricomycetes</taxon>
        <taxon>Agaricomycetidae</taxon>
        <taxon>Agaricales</taxon>
        <taxon>Marasmiineae</taxon>
        <taxon>Mycenaceae</taxon>
        <taxon>Mycena</taxon>
    </lineage>
</organism>
<name>A0AAD7NP88_9AGAR</name>
<comment type="caution">
    <text evidence="2">The sequence shown here is derived from an EMBL/GenBank/DDBJ whole genome shotgun (WGS) entry which is preliminary data.</text>
</comment>
<dbReference type="EMBL" id="JARKIB010000020">
    <property type="protein sequence ID" value="KAJ7768476.1"/>
    <property type="molecule type" value="Genomic_DNA"/>
</dbReference>
<proteinExistence type="predicted"/>
<evidence type="ECO:0000256" key="1">
    <source>
        <dbReference type="SAM" id="MobiDB-lite"/>
    </source>
</evidence>
<reference evidence="2" key="1">
    <citation type="submission" date="2023-03" db="EMBL/GenBank/DDBJ databases">
        <title>Massive genome expansion in bonnet fungi (Mycena s.s.) driven by repeated elements and novel gene families across ecological guilds.</title>
        <authorList>
            <consortium name="Lawrence Berkeley National Laboratory"/>
            <person name="Harder C.B."/>
            <person name="Miyauchi S."/>
            <person name="Viragh M."/>
            <person name="Kuo A."/>
            <person name="Thoen E."/>
            <person name="Andreopoulos B."/>
            <person name="Lu D."/>
            <person name="Skrede I."/>
            <person name="Drula E."/>
            <person name="Henrissat B."/>
            <person name="Morin E."/>
            <person name="Kohler A."/>
            <person name="Barry K."/>
            <person name="LaButti K."/>
            <person name="Morin E."/>
            <person name="Salamov A."/>
            <person name="Lipzen A."/>
            <person name="Mereny Z."/>
            <person name="Hegedus B."/>
            <person name="Baldrian P."/>
            <person name="Stursova M."/>
            <person name="Weitz H."/>
            <person name="Taylor A."/>
            <person name="Grigoriev I.V."/>
            <person name="Nagy L.G."/>
            <person name="Martin F."/>
            <person name="Kauserud H."/>
        </authorList>
    </citation>
    <scope>NUCLEOTIDE SEQUENCE</scope>
    <source>
        <strain evidence="2">CBHHK182m</strain>
    </source>
</reference>
<accession>A0AAD7NP88</accession>
<dbReference type="AlphaFoldDB" id="A0AAD7NP88"/>
<feature type="compositionally biased region" description="Low complexity" evidence="1">
    <location>
        <begin position="23"/>
        <end position="36"/>
    </location>
</feature>
<protein>
    <submittedName>
        <fullName evidence="2">Uncharacterized protein</fullName>
    </submittedName>
</protein>
<gene>
    <name evidence="2" type="ORF">B0H16DRAFT_1453172</name>
</gene>
<evidence type="ECO:0000313" key="2">
    <source>
        <dbReference type="EMBL" id="KAJ7768476.1"/>
    </source>
</evidence>
<dbReference type="Proteomes" id="UP001215598">
    <property type="component" value="Unassembled WGS sequence"/>
</dbReference>
<sequence length="333" mass="36992">MADAPPPYDKSSSRPPRGEKASTSRNSVSSTSTKSAALLQTPKRRSVVGLFRHTPEPSNVLVTVKAAVLEDVSKLVQPYAPDSVADRVGVLETCAQLCARYKLDFSGLLQGQSIENHSALYWVIANGPLPLKAPFELVAAVLAHSAPLQPATIKEARQACISFRSQEMFQFLRMSPDFGALPTEDRFLLGVLAPPEEIVVEEMEGASHPFSLRFKIPMFYRRMMLGKQIVLEFIAQGRLWKLTFFTADKPISAALTHGKWSVDLRMVEKSPPTHAVVALVIFDARPSPPLPTPFWKSADTKNKWLCVDRQSGPQKETKFEDLVGSWSWTLFQQ</sequence>
<feature type="region of interest" description="Disordered" evidence="1">
    <location>
        <begin position="1"/>
        <end position="36"/>
    </location>
</feature>